<keyword evidence="3" id="KW-1185">Reference proteome</keyword>
<gene>
    <name evidence="2" type="ORF">F4692_000601</name>
</gene>
<comment type="caution">
    <text evidence="2">The sequence shown here is derived from an EMBL/GenBank/DDBJ whole genome shotgun (WGS) entry which is preliminary data.</text>
</comment>
<organism evidence="2 3">
    <name type="scientific">Nocardioides cavernae</name>
    <dbReference type="NCBI Taxonomy" id="1921566"/>
    <lineage>
        <taxon>Bacteria</taxon>
        <taxon>Bacillati</taxon>
        <taxon>Actinomycetota</taxon>
        <taxon>Actinomycetes</taxon>
        <taxon>Propionibacteriales</taxon>
        <taxon>Nocardioidaceae</taxon>
        <taxon>Nocardioides</taxon>
    </lineage>
</organism>
<dbReference type="GO" id="GO:0043565">
    <property type="term" value="F:sequence-specific DNA binding"/>
    <property type="evidence" value="ECO:0007669"/>
    <property type="project" value="InterPro"/>
</dbReference>
<proteinExistence type="predicted"/>
<accession>A0A7Y9H023</accession>
<dbReference type="GO" id="GO:0003700">
    <property type="term" value="F:DNA-binding transcription factor activity"/>
    <property type="evidence" value="ECO:0007669"/>
    <property type="project" value="InterPro"/>
</dbReference>
<dbReference type="RefSeq" id="WP_179618142.1">
    <property type="nucleotide sequence ID" value="NZ_JACCBW010000001.1"/>
</dbReference>
<reference evidence="2 3" key="2">
    <citation type="submission" date="2020-08" db="EMBL/GenBank/DDBJ databases">
        <title>The Agave Microbiome: Exploring the role of microbial communities in plant adaptations to desert environments.</title>
        <authorList>
            <person name="Partida-Martinez L.P."/>
        </authorList>
    </citation>
    <scope>NUCLEOTIDE SEQUENCE [LARGE SCALE GENOMIC DNA]</scope>
    <source>
        <strain evidence="2 3">AT2.17</strain>
    </source>
</reference>
<evidence type="ECO:0000313" key="2">
    <source>
        <dbReference type="EMBL" id="NYE35497.1"/>
    </source>
</evidence>
<dbReference type="Proteomes" id="UP000549911">
    <property type="component" value="Unassembled WGS sequence"/>
</dbReference>
<dbReference type="AlphaFoldDB" id="A0A7Y9H023"/>
<dbReference type="InterPro" id="IPR018060">
    <property type="entry name" value="HTH_AraC"/>
</dbReference>
<feature type="domain" description="HTH araC/xylS-type" evidence="1">
    <location>
        <begin position="1"/>
        <end position="39"/>
    </location>
</feature>
<dbReference type="EMBL" id="JACCBW010000001">
    <property type="protein sequence ID" value="NYE35497.1"/>
    <property type="molecule type" value="Genomic_DNA"/>
</dbReference>
<reference evidence="2 3" key="1">
    <citation type="submission" date="2020-07" db="EMBL/GenBank/DDBJ databases">
        <authorList>
            <person name="Partida-Martinez L."/>
            <person name="Huntemann M."/>
            <person name="Clum A."/>
            <person name="Wang J."/>
            <person name="Palaniappan K."/>
            <person name="Ritter S."/>
            <person name="Chen I.-M."/>
            <person name="Stamatis D."/>
            <person name="Reddy T."/>
            <person name="O'Malley R."/>
            <person name="Daum C."/>
            <person name="Shapiro N."/>
            <person name="Ivanova N."/>
            <person name="Kyrpides N."/>
            <person name="Woyke T."/>
        </authorList>
    </citation>
    <scope>NUCLEOTIDE SEQUENCE [LARGE SCALE GENOMIC DNA]</scope>
    <source>
        <strain evidence="2 3">AT2.17</strain>
    </source>
</reference>
<name>A0A7Y9H023_9ACTN</name>
<sequence>MASGSPESIATGCGFRGYDVVVRAFRRELGASASKWRAEPTTWEIDAPGVVHVHPPDGIRLPARTSHDERPSFGSAYVEAFAPDPRVVALEDGGVG</sequence>
<dbReference type="PROSITE" id="PS01124">
    <property type="entry name" value="HTH_ARAC_FAMILY_2"/>
    <property type="match status" value="1"/>
</dbReference>
<protein>
    <recommendedName>
        <fullName evidence="1">HTH araC/xylS-type domain-containing protein</fullName>
    </recommendedName>
</protein>
<evidence type="ECO:0000259" key="1">
    <source>
        <dbReference type="PROSITE" id="PS01124"/>
    </source>
</evidence>
<evidence type="ECO:0000313" key="3">
    <source>
        <dbReference type="Proteomes" id="UP000549911"/>
    </source>
</evidence>